<evidence type="ECO:0000313" key="1">
    <source>
        <dbReference type="EMBL" id="KAF1939966.1"/>
    </source>
</evidence>
<dbReference type="Proteomes" id="UP000800038">
    <property type="component" value="Unassembled WGS sequence"/>
</dbReference>
<dbReference type="PANTHER" id="PTHR42085:SF1">
    <property type="entry name" value="F-BOX DOMAIN-CONTAINING PROTEIN"/>
    <property type="match status" value="1"/>
</dbReference>
<evidence type="ECO:0000313" key="2">
    <source>
        <dbReference type="Proteomes" id="UP000800038"/>
    </source>
</evidence>
<proteinExistence type="predicted"/>
<name>A0A6A5SN21_9PLEO</name>
<dbReference type="OrthoDB" id="5413827at2759"/>
<protein>
    <recommendedName>
        <fullName evidence="3">F-box domain-containing protein</fullName>
    </recommendedName>
</protein>
<reference evidence="1" key="1">
    <citation type="journal article" date="2020" name="Stud. Mycol.">
        <title>101 Dothideomycetes genomes: a test case for predicting lifestyles and emergence of pathogens.</title>
        <authorList>
            <person name="Haridas S."/>
            <person name="Albert R."/>
            <person name="Binder M."/>
            <person name="Bloem J."/>
            <person name="Labutti K."/>
            <person name="Salamov A."/>
            <person name="Andreopoulos B."/>
            <person name="Baker S."/>
            <person name="Barry K."/>
            <person name="Bills G."/>
            <person name="Bluhm B."/>
            <person name="Cannon C."/>
            <person name="Castanera R."/>
            <person name="Culley D."/>
            <person name="Daum C."/>
            <person name="Ezra D."/>
            <person name="Gonzalez J."/>
            <person name="Henrissat B."/>
            <person name="Kuo A."/>
            <person name="Liang C."/>
            <person name="Lipzen A."/>
            <person name="Lutzoni F."/>
            <person name="Magnuson J."/>
            <person name="Mondo S."/>
            <person name="Nolan M."/>
            <person name="Ohm R."/>
            <person name="Pangilinan J."/>
            <person name="Park H.-J."/>
            <person name="Ramirez L."/>
            <person name="Alfaro M."/>
            <person name="Sun H."/>
            <person name="Tritt A."/>
            <person name="Yoshinaga Y."/>
            <person name="Zwiers L.-H."/>
            <person name="Turgeon B."/>
            <person name="Goodwin S."/>
            <person name="Spatafora J."/>
            <person name="Crous P."/>
            <person name="Grigoriev I."/>
        </authorList>
    </citation>
    <scope>NUCLEOTIDE SEQUENCE</scope>
    <source>
        <strain evidence="1">CBS 161.51</strain>
    </source>
</reference>
<evidence type="ECO:0008006" key="3">
    <source>
        <dbReference type="Google" id="ProtNLM"/>
    </source>
</evidence>
<dbReference type="AlphaFoldDB" id="A0A6A5SN21"/>
<sequence>MAPGKRIQGTSIFPHDLTSESDEVKCLREPHKDKTFIRISDDKENDGELGPVEPFRFLDLPAELRCHVLSFVLPQDMIITFKRDGMEENKQPRWIARGFPKGKKDVHGIVGDLTYRAWKLHTAVETQSFRVSKRFSNEAQAILYGANVYVFTIDGGSHFPVSLRSPLIFGPFGNECRLPLLRNLRRIAIDIVLNEYSHWAVQRQRSRLEYFVEVLKAHADDENKKSLLQELKVGFKRQFSDYNYNNDPALHTSRAEKFMFGLESLAGLRGIKDVQITGLPEWYADCLQLCIQGKGGEVQLADWPLVEVTRRKDSWNRQKQKIPVTSRKWYQPMLNWKEFAERNNVPLPDDIDKFWIAVK</sequence>
<accession>A0A6A5SN21</accession>
<organism evidence="1 2">
    <name type="scientific">Clathrospora elynae</name>
    <dbReference type="NCBI Taxonomy" id="706981"/>
    <lineage>
        <taxon>Eukaryota</taxon>
        <taxon>Fungi</taxon>
        <taxon>Dikarya</taxon>
        <taxon>Ascomycota</taxon>
        <taxon>Pezizomycotina</taxon>
        <taxon>Dothideomycetes</taxon>
        <taxon>Pleosporomycetidae</taxon>
        <taxon>Pleosporales</taxon>
        <taxon>Diademaceae</taxon>
        <taxon>Clathrospora</taxon>
    </lineage>
</organism>
<dbReference type="EMBL" id="ML976071">
    <property type="protein sequence ID" value="KAF1939966.1"/>
    <property type="molecule type" value="Genomic_DNA"/>
</dbReference>
<dbReference type="InterPro" id="IPR038883">
    <property type="entry name" value="AN11006-like"/>
</dbReference>
<dbReference type="PANTHER" id="PTHR42085">
    <property type="entry name" value="F-BOX DOMAIN-CONTAINING PROTEIN"/>
    <property type="match status" value="1"/>
</dbReference>
<keyword evidence="2" id="KW-1185">Reference proteome</keyword>
<gene>
    <name evidence="1" type="ORF">EJ02DRAFT_407434</name>
</gene>